<evidence type="ECO:0000256" key="14">
    <source>
        <dbReference type="SAM" id="SignalP"/>
    </source>
</evidence>
<organism evidence="15 16">
    <name type="scientific">Acinetobacter wuhouensis</name>
    <dbReference type="NCBI Taxonomy" id="1879050"/>
    <lineage>
        <taxon>Bacteria</taxon>
        <taxon>Pseudomonadati</taxon>
        <taxon>Pseudomonadota</taxon>
        <taxon>Gammaproteobacteria</taxon>
        <taxon>Moraxellales</taxon>
        <taxon>Moraxellaceae</taxon>
        <taxon>Acinetobacter</taxon>
    </lineage>
</organism>
<evidence type="ECO:0000256" key="4">
    <source>
        <dbReference type="ARBA" id="ARBA00016202"/>
    </source>
</evidence>
<dbReference type="GO" id="GO:0015031">
    <property type="term" value="P:protein transport"/>
    <property type="evidence" value="ECO:0007669"/>
    <property type="project" value="UniProtKB-KW"/>
</dbReference>
<evidence type="ECO:0000256" key="10">
    <source>
        <dbReference type="ARBA" id="ARBA00023186"/>
    </source>
</evidence>
<dbReference type="GO" id="GO:0009279">
    <property type="term" value="C:cell outer membrane"/>
    <property type="evidence" value="ECO:0007669"/>
    <property type="project" value="UniProtKB-SubCell"/>
</dbReference>
<evidence type="ECO:0000256" key="7">
    <source>
        <dbReference type="ARBA" id="ARBA00022927"/>
    </source>
</evidence>
<keyword evidence="10" id="KW-0143">Chaperone</keyword>
<dbReference type="PROSITE" id="PS51257">
    <property type="entry name" value="PROKAR_LIPOPROTEIN"/>
    <property type="match status" value="1"/>
</dbReference>
<dbReference type="AlphaFoldDB" id="A0A3G2T065"/>
<sequence>MRHIQKLIFTLAATATLSFAGCQQVTKPTQTTQVVEAPAEATSTESTPSPQKPSNQFDLQGKIGVKTPKQSGSAFYTWSQDQENFNIQLNGILGIGKTIIEGKSGEVTLNSTKTGLISAENPEELLEKATGWVAPITHIINWVQAFPATENAQIQRDTSQRIAQLVEDGWVVDFSYNDKATLPNKLILKQTLENDQENRITMVIQNR</sequence>
<evidence type="ECO:0000256" key="12">
    <source>
        <dbReference type="ARBA" id="ARBA00023288"/>
    </source>
</evidence>
<accession>A0A3G2T065</accession>
<dbReference type="Proteomes" id="UP000279962">
    <property type="component" value="Chromosome"/>
</dbReference>
<comment type="similarity">
    <text evidence="2">Belongs to the LolB family.</text>
</comment>
<feature type="region of interest" description="Disordered" evidence="13">
    <location>
        <begin position="36"/>
        <end position="59"/>
    </location>
</feature>
<dbReference type="InterPro" id="IPR004565">
    <property type="entry name" value="OM_lipoprot_LolB"/>
</dbReference>
<comment type="subcellular location">
    <subcellularLocation>
        <location evidence="1">Cell outer membrane</location>
        <topology evidence="1">Lipid-anchor</topology>
    </subcellularLocation>
</comment>
<gene>
    <name evidence="15" type="primary">lolB</name>
    <name evidence="15" type="ORF">CDG68_07730</name>
</gene>
<keyword evidence="11" id="KW-0998">Cell outer membrane</keyword>
<dbReference type="EMBL" id="CP033133">
    <property type="protein sequence ID" value="AYO53540.1"/>
    <property type="molecule type" value="Genomic_DNA"/>
</dbReference>
<dbReference type="CDD" id="cd16326">
    <property type="entry name" value="LolB"/>
    <property type="match status" value="1"/>
</dbReference>
<comment type="subunit">
    <text evidence="3">Monomer.</text>
</comment>
<proteinExistence type="inferred from homology"/>
<dbReference type="SUPFAM" id="SSF89392">
    <property type="entry name" value="Prokaryotic lipoproteins and lipoprotein localization factors"/>
    <property type="match status" value="1"/>
</dbReference>
<evidence type="ECO:0000313" key="16">
    <source>
        <dbReference type="Proteomes" id="UP000279962"/>
    </source>
</evidence>
<keyword evidence="6 14" id="KW-0732">Signal</keyword>
<dbReference type="RefSeq" id="WP_087553230.1">
    <property type="nucleotide sequence ID" value="NZ_CP033133.1"/>
</dbReference>
<keyword evidence="7" id="KW-0653">Protein transport</keyword>
<evidence type="ECO:0000256" key="1">
    <source>
        <dbReference type="ARBA" id="ARBA00004459"/>
    </source>
</evidence>
<reference evidence="15 16" key="1">
    <citation type="submission" date="2018-10" db="EMBL/GenBank/DDBJ databases">
        <title>The complete genome of Acinetobacter wuhouensis strain WCHAW010062.</title>
        <authorList>
            <person name="Hu Y."/>
            <person name="Long H."/>
            <person name="Feng Y."/>
            <person name="Zong Z."/>
        </authorList>
    </citation>
    <scope>NUCLEOTIDE SEQUENCE [LARGE SCALE GENOMIC DNA]</scope>
    <source>
        <strain evidence="15 16">WCHAW010062</strain>
    </source>
</reference>
<dbReference type="Pfam" id="PF03550">
    <property type="entry name" value="LolB"/>
    <property type="match status" value="1"/>
</dbReference>
<dbReference type="Gene3D" id="2.50.20.10">
    <property type="entry name" value="Lipoprotein localisation LolA/LolB/LppX"/>
    <property type="match status" value="1"/>
</dbReference>
<evidence type="ECO:0000256" key="6">
    <source>
        <dbReference type="ARBA" id="ARBA00022729"/>
    </source>
</evidence>
<feature type="chain" id="PRO_5017938631" description="Outer-membrane lipoprotein LolB" evidence="14">
    <location>
        <begin position="21"/>
        <end position="207"/>
    </location>
</feature>
<feature type="signal peptide" evidence="14">
    <location>
        <begin position="1"/>
        <end position="20"/>
    </location>
</feature>
<evidence type="ECO:0000256" key="9">
    <source>
        <dbReference type="ARBA" id="ARBA00023139"/>
    </source>
</evidence>
<keyword evidence="8" id="KW-0472">Membrane</keyword>
<evidence type="ECO:0000256" key="11">
    <source>
        <dbReference type="ARBA" id="ARBA00023237"/>
    </source>
</evidence>
<feature type="compositionally biased region" description="Polar residues" evidence="13">
    <location>
        <begin position="41"/>
        <end position="58"/>
    </location>
</feature>
<evidence type="ECO:0000256" key="5">
    <source>
        <dbReference type="ARBA" id="ARBA00022448"/>
    </source>
</evidence>
<evidence type="ECO:0000256" key="2">
    <source>
        <dbReference type="ARBA" id="ARBA00009696"/>
    </source>
</evidence>
<dbReference type="InterPro" id="IPR029046">
    <property type="entry name" value="LolA/LolB/LppX"/>
</dbReference>
<evidence type="ECO:0000256" key="13">
    <source>
        <dbReference type="SAM" id="MobiDB-lite"/>
    </source>
</evidence>
<keyword evidence="12 15" id="KW-0449">Lipoprotein</keyword>
<name>A0A3G2T065_9GAMM</name>
<evidence type="ECO:0000256" key="8">
    <source>
        <dbReference type="ARBA" id="ARBA00023136"/>
    </source>
</evidence>
<dbReference type="NCBIfam" id="TIGR00548">
    <property type="entry name" value="lolB"/>
    <property type="match status" value="1"/>
</dbReference>
<evidence type="ECO:0000313" key="15">
    <source>
        <dbReference type="EMBL" id="AYO53540.1"/>
    </source>
</evidence>
<keyword evidence="5" id="KW-0813">Transport</keyword>
<keyword evidence="9" id="KW-0564">Palmitate</keyword>
<protein>
    <recommendedName>
        <fullName evidence="4">Outer-membrane lipoprotein LolB</fullName>
    </recommendedName>
</protein>
<evidence type="ECO:0000256" key="3">
    <source>
        <dbReference type="ARBA" id="ARBA00011245"/>
    </source>
</evidence>